<dbReference type="EMBL" id="JBHSNS010000001">
    <property type="protein sequence ID" value="MFC5728079.1"/>
    <property type="molecule type" value="Genomic_DNA"/>
</dbReference>
<name>A0ABW0ZFL4_9ACTN</name>
<evidence type="ECO:0000256" key="1">
    <source>
        <dbReference type="ARBA" id="ARBA00023015"/>
    </source>
</evidence>
<evidence type="ECO:0000259" key="4">
    <source>
        <dbReference type="Pfam" id="PF00440"/>
    </source>
</evidence>
<keyword evidence="1" id="KW-0805">Transcription regulation</keyword>
<feature type="domain" description="HTH tetR-type" evidence="4">
    <location>
        <begin position="21"/>
        <end position="62"/>
    </location>
</feature>
<dbReference type="RefSeq" id="WP_206055992.1">
    <property type="nucleotide sequence ID" value="NZ_JBHSNS010000001.1"/>
</dbReference>
<evidence type="ECO:0000256" key="2">
    <source>
        <dbReference type="ARBA" id="ARBA00023125"/>
    </source>
</evidence>
<dbReference type="InterPro" id="IPR001647">
    <property type="entry name" value="HTH_TetR"/>
</dbReference>
<protein>
    <submittedName>
        <fullName evidence="6">TetR/AcrR family transcriptional regulator</fullName>
    </submittedName>
</protein>
<dbReference type="Pfam" id="PF00440">
    <property type="entry name" value="TetR_N"/>
    <property type="match status" value="1"/>
</dbReference>
<keyword evidence="3" id="KW-0804">Transcription</keyword>
<sequence>MVYEKGLRPVPPGPRERLIISAIELVRARGVDGTGLTELLEHSRTARRSIYQHFPGGKAELIATSTAAAGAWLRRALRDLEGQGDVASVVRTLVGQVAQNLAATDYTLGCPIAAAAAAAPDAAGVRQAAATAFASWTDELAAALEREGRPVDQARSLAGFIVSAVEGALLRARCSGSTEPLDEAATHLTSLLATTA</sequence>
<feature type="domain" description="Transcriptional regulator LmrA/YxaF-like C-terminal" evidence="5">
    <location>
        <begin position="89"/>
        <end position="187"/>
    </location>
</feature>
<dbReference type="SUPFAM" id="SSF48498">
    <property type="entry name" value="Tetracyclin repressor-like, C-terminal domain"/>
    <property type="match status" value="1"/>
</dbReference>
<dbReference type="InterPro" id="IPR054156">
    <property type="entry name" value="YxaF_TetR_C"/>
</dbReference>
<dbReference type="InterPro" id="IPR036271">
    <property type="entry name" value="Tet_transcr_reg_TetR-rel_C_sf"/>
</dbReference>
<evidence type="ECO:0000313" key="7">
    <source>
        <dbReference type="Proteomes" id="UP001596072"/>
    </source>
</evidence>
<dbReference type="SUPFAM" id="SSF46689">
    <property type="entry name" value="Homeodomain-like"/>
    <property type="match status" value="1"/>
</dbReference>
<keyword evidence="7" id="KW-1185">Reference proteome</keyword>
<evidence type="ECO:0000256" key="3">
    <source>
        <dbReference type="ARBA" id="ARBA00023163"/>
    </source>
</evidence>
<dbReference type="PANTHER" id="PTHR47506:SF3">
    <property type="entry name" value="HTH-TYPE TRANSCRIPTIONAL REGULATOR LMRA"/>
    <property type="match status" value="1"/>
</dbReference>
<organism evidence="6 7">
    <name type="scientific">Nocardioides vastitatis</name>
    <dbReference type="NCBI Taxonomy" id="2568655"/>
    <lineage>
        <taxon>Bacteria</taxon>
        <taxon>Bacillati</taxon>
        <taxon>Actinomycetota</taxon>
        <taxon>Actinomycetes</taxon>
        <taxon>Propionibacteriales</taxon>
        <taxon>Nocardioidaceae</taxon>
        <taxon>Nocardioides</taxon>
    </lineage>
</organism>
<accession>A0ABW0ZFL4</accession>
<reference evidence="7" key="1">
    <citation type="journal article" date="2019" name="Int. J. Syst. Evol. Microbiol.">
        <title>The Global Catalogue of Microorganisms (GCM) 10K type strain sequencing project: providing services to taxonomists for standard genome sequencing and annotation.</title>
        <authorList>
            <consortium name="The Broad Institute Genomics Platform"/>
            <consortium name="The Broad Institute Genome Sequencing Center for Infectious Disease"/>
            <person name="Wu L."/>
            <person name="Ma J."/>
        </authorList>
    </citation>
    <scope>NUCLEOTIDE SEQUENCE [LARGE SCALE GENOMIC DNA]</scope>
    <source>
        <strain evidence="7">YIM 94188</strain>
    </source>
</reference>
<keyword evidence="2" id="KW-0238">DNA-binding</keyword>
<dbReference type="PANTHER" id="PTHR47506">
    <property type="entry name" value="TRANSCRIPTIONAL REGULATORY PROTEIN"/>
    <property type="match status" value="1"/>
</dbReference>
<dbReference type="Pfam" id="PF21993">
    <property type="entry name" value="TetR_C_13_2"/>
    <property type="match status" value="1"/>
</dbReference>
<comment type="caution">
    <text evidence="6">The sequence shown here is derived from an EMBL/GenBank/DDBJ whole genome shotgun (WGS) entry which is preliminary data.</text>
</comment>
<evidence type="ECO:0000259" key="5">
    <source>
        <dbReference type="Pfam" id="PF21993"/>
    </source>
</evidence>
<gene>
    <name evidence="6" type="ORF">ACFPQB_04070</name>
</gene>
<dbReference type="Gene3D" id="1.10.357.10">
    <property type="entry name" value="Tetracycline Repressor, domain 2"/>
    <property type="match status" value="1"/>
</dbReference>
<proteinExistence type="predicted"/>
<dbReference type="Proteomes" id="UP001596072">
    <property type="component" value="Unassembled WGS sequence"/>
</dbReference>
<dbReference type="InterPro" id="IPR009057">
    <property type="entry name" value="Homeodomain-like_sf"/>
</dbReference>
<evidence type="ECO:0000313" key="6">
    <source>
        <dbReference type="EMBL" id="MFC5728079.1"/>
    </source>
</evidence>